<feature type="region of interest" description="Disordered" evidence="1">
    <location>
        <begin position="546"/>
        <end position="568"/>
    </location>
</feature>
<dbReference type="GO" id="GO:0000175">
    <property type="term" value="F:3'-5'-RNA exonuclease activity"/>
    <property type="evidence" value="ECO:0007669"/>
    <property type="project" value="TreeGrafter"/>
</dbReference>
<evidence type="ECO:0000313" key="4">
    <source>
        <dbReference type="Proteomes" id="UP000193685"/>
    </source>
</evidence>
<dbReference type="Proteomes" id="UP000193685">
    <property type="component" value="Unassembled WGS sequence"/>
</dbReference>
<dbReference type="InterPro" id="IPR001900">
    <property type="entry name" value="RNase_II/R"/>
</dbReference>
<accession>A0A1Y2F773</accession>
<dbReference type="OrthoDB" id="2285229at2759"/>
<evidence type="ECO:0000256" key="1">
    <source>
        <dbReference type="SAM" id="MobiDB-lite"/>
    </source>
</evidence>
<dbReference type="EMBL" id="MCFI01000015">
    <property type="protein sequence ID" value="ORY79507.1"/>
    <property type="molecule type" value="Genomic_DNA"/>
</dbReference>
<dbReference type="GO" id="GO:0006402">
    <property type="term" value="P:mRNA catabolic process"/>
    <property type="evidence" value="ECO:0007669"/>
    <property type="project" value="TreeGrafter"/>
</dbReference>
<dbReference type="OMA" id="LRRYMDM"/>
<organism evidence="3 4">
    <name type="scientific">Protomyces lactucae-debilis</name>
    <dbReference type="NCBI Taxonomy" id="2754530"/>
    <lineage>
        <taxon>Eukaryota</taxon>
        <taxon>Fungi</taxon>
        <taxon>Dikarya</taxon>
        <taxon>Ascomycota</taxon>
        <taxon>Taphrinomycotina</taxon>
        <taxon>Taphrinomycetes</taxon>
        <taxon>Taphrinales</taxon>
        <taxon>Protomycetaceae</taxon>
        <taxon>Protomyces</taxon>
    </lineage>
</organism>
<dbReference type="InterPro" id="IPR050180">
    <property type="entry name" value="RNR_Ribonuclease"/>
</dbReference>
<comment type="caution">
    <text evidence="3">The sequence shown here is derived from an EMBL/GenBank/DDBJ whole genome shotgun (WGS) entry which is preliminary data.</text>
</comment>
<feature type="domain" description="RNB" evidence="2">
    <location>
        <begin position="405"/>
        <end position="761"/>
    </location>
</feature>
<dbReference type="RefSeq" id="XP_040723878.1">
    <property type="nucleotide sequence ID" value="XM_040871789.1"/>
</dbReference>
<evidence type="ECO:0000313" key="3">
    <source>
        <dbReference type="EMBL" id="ORY79507.1"/>
    </source>
</evidence>
<keyword evidence="4" id="KW-1185">Reference proteome</keyword>
<dbReference type="PANTHER" id="PTHR23355">
    <property type="entry name" value="RIBONUCLEASE"/>
    <property type="match status" value="1"/>
</dbReference>
<dbReference type="STRING" id="56484.A0A1Y2F773"/>
<evidence type="ECO:0000259" key="2">
    <source>
        <dbReference type="SMART" id="SM00955"/>
    </source>
</evidence>
<dbReference type="InterPro" id="IPR012340">
    <property type="entry name" value="NA-bd_OB-fold"/>
</dbReference>
<feature type="compositionally biased region" description="Polar residues" evidence="1">
    <location>
        <begin position="555"/>
        <end position="566"/>
    </location>
</feature>
<dbReference type="GO" id="GO:0003723">
    <property type="term" value="F:RNA binding"/>
    <property type="evidence" value="ECO:0007669"/>
    <property type="project" value="InterPro"/>
</dbReference>
<dbReference type="AlphaFoldDB" id="A0A1Y2F773"/>
<protein>
    <recommendedName>
        <fullName evidence="2">RNB domain-containing protein</fullName>
    </recommendedName>
</protein>
<gene>
    <name evidence="3" type="ORF">BCR37DRAFT_399902</name>
</gene>
<sequence>MHMDDLLNAAVAPMERGQQDQEYIDGEEVSETLDDAEQDATFDEPIERLSSQQDVNVGDIVEYWPDSGKKYTAVVIRLPRAEAGQVNVRHVTIDSRGCINYTESRRYLMVVPGYVDSSHFSWITDETYFLQGDPRLNVIAKKAHEFILQSEALRTDYAVRLNGLYDLLPSIVRSQAMPVSCAQAARIAFETDDITPVHIHAVHACMMRDRIHFLPDIIRSISVPIFRTRDPRQVACITLTISATRIRGPVYRHFIAQAKAIAAWGEQVTKADGPLTAVEAPAELAWDSLSWSYLWFLLQATLERPDIAEVEIYTTAAAIIVKDIGLFPDEPATRAVIHKTLKKLGILAPWDISMNRSPSLALPGHGASATADKHQAHQDQIFSEGHSDKVLLAKLRMYDMLADYRHDFGEMPVYTIDSETAHELDDGISIDNDGWMHVHIANPAAYFSPDNGIACVARERAATRYLDYDTYPMLPPALTMRFFSLAKRKRGTPCMTTSFKLKDTGEIDEILVRPSIIRNVIRTSYRAVDKVLGSQPSIYGEMKVMSSHWRDEDSPQSPTSGVPQSELTDEDVERLKAMSNYLQPSLRYRISQGAIEFPDNGQQLRRLETQPAVLPGLEASIKRPTFYSGKPGIRYMFARRDINHPVGMSKATRLVTEAAILANHATAVFCNRNNIPVMYRAAEFAMLPEEREHILSLRDENGVLKLLDLLEYQNLFRPTQNSLQPRRMDYVGLPAYMTITSPLRRYVDLCGQWALLNFFTATDFKKPMKSPRYPKPPFELDLKDILPDLERTMLAIKRRSVLSGQNVMTHLLEQKWLDGELAGAFHAYVLKPPRTSEQLSYSASVPAWGNRKVLVTRKATEPRLMAGDSIKVEVEGFDHFDFNVHCKRVA</sequence>
<proteinExistence type="predicted"/>
<name>A0A1Y2F773_PROLT</name>
<dbReference type="Pfam" id="PF00773">
    <property type="entry name" value="RNB"/>
    <property type="match status" value="1"/>
</dbReference>
<dbReference type="PANTHER" id="PTHR23355:SF65">
    <property type="entry name" value="EXORIBONUCLEASE CYT-4, PUTATIVE (AFU_ORTHOLOGUE AFUA_7G01550)-RELATED"/>
    <property type="match status" value="1"/>
</dbReference>
<dbReference type="GeneID" id="63788388"/>
<dbReference type="SMART" id="SM00955">
    <property type="entry name" value="RNB"/>
    <property type="match status" value="1"/>
</dbReference>
<dbReference type="SUPFAM" id="SSF50249">
    <property type="entry name" value="Nucleic acid-binding proteins"/>
    <property type="match status" value="1"/>
</dbReference>
<dbReference type="GO" id="GO:0000932">
    <property type="term" value="C:P-body"/>
    <property type="evidence" value="ECO:0007669"/>
    <property type="project" value="TreeGrafter"/>
</dbReference>
<reference evidence="3 4" key="1">
    <citation type="submission" date="2016-07" db="EMBL/GenBank/DDBJ databases">
        <title>Pervasive Adenine N6-methylation of Active Genes in Fungi.</title>
        <authorList>
            <consortium name="DOE Joint Genome Institute"/>
            <person name="Mondo S.J."/>
            <person name="Dannebaum R.O."/>
            <person name="Kuo R.C."/>
            <person name="Labutti K."/>
            <person name="Haridas S."/>
            <person name="Kuo A."/>
            <person name="Salamov A."/>
            <person name="Ahrendt S.R."/>
            <person name="Lipzen A."/>
            <person name="Sullivan W."/>
            <person name="Andreopoulos W.B."/>
            <person name="Clum A."/>
            <person name="Lindquist E."/>
            <person name="Daum C."/>
            <person name="Ramamoorthy G.K."/>
            <person name="Gryganskyi A."/>
            <person name="Culley D."/>
            <person name="Magnuson J.K."/>
            <person name="James T.Y."/>
            <person name="O'Malley M.A."/>
            <person name="Stajich J.E."/>
            <person name="Spatafora J.W."/>
            <person name="Visel A."/>
            <person name="Grigoriev I.V."/>
        </authorList>
    </citation>
    <scope>NUCLEOTIDE SEQUENCE [LARGE SCALE GENOMIC DNA]</scope>
    <source>
        <strain evidence="3 4">12-1054</strain>
    </source>
</reference>